<comment type="caution">
    <text evidence="2">The sequence shown here is derived from an EMBL/GenBank/DDBJ whole genome shotgun (WGS) entry which is preliminary data.</text>
</comment>
<dbReference type="Proteomes" id="UP000248584">
    <property type="component" value="Unassembled WGS sequence"/>
</dbReference>
<dbReference type="RefSeq" id="WP_041566989.1">
    <property type="nucleotide sequence ID" value="NZ_QKZR01000001.1"/>
</dbReference>
<sequence length="133" mass="13832">MFNDKKKSKSIMESGKSQNRISHGTVITGDIESNGGFRIDGTINGTLKTAAKVVIGKEGTLEGTLECNNADVEGEVSGKLIVEGLLTLKSTAKINGEVITQKLAVDPGATFNATCKMESGVKSLSTGKKGKTA</sequence>
<gene>
    <name evidence="2" type="ORF">LX97_01142</name>
</gene>
<dbReference type="EMBL" id="QKZR01000001">
    <property type="protein sequence ID" value="PZX44133.1"/>
    <property type="molecule type" value="Genomic_DNA"/>
</dbReference>
<dbReference type="Pfam" id="PF04519">
    <property type="entry name" value="Bactofilin"/>
    <property type="match status" value="1"/>
</dbReference>
<name>A0ABX5Q250_9FLAO</name>
<comment type="similarity">
    <text evidence="1">Belongs to the bactofilin family.</text>
</comment>
<evidence type="ECO:0000256" key="1">
    <source>
        <dbReference type="ARBA" id="ARBA00044755"/>
    </source>
</evidence>
<evidence type="ECO:0000313" key="3">
    <source>
        <dbReference type="Proteomes" id="UP000248584"/>
    </source>
</evidence>
<dbReference type="PANTHER" id="PTHR35024">
    <property type="entry name" value="HYPOTHETICAL CYTOSOLIC PROTEIN"/>
    <property type="match status" value="1"/>
</dbReference>
<proteinExistence type="inferred from homology"/>
<keyword evidence="3" id="KW-1185">Reference proteome</keyword>
<reference evidence="2 3" key="1">
    <citation type="submission" date="2018-06" db="EMBL/GenBank/DDBJ databases">
        <title>Genomic Encyclopedia of Archaeal and Bacterial Type Strains, Phase II (KMG-II): from individual species to whole genera.</title>
        <authorList>
            <person name="Goeker M."/>
        </authorList>
    </citation>
    <scope>NUCLEOTIDE SEQUENCE [LARGE SCALE GENOMIC DNA]</scope>
    <source>
        <strain evidence="2 3">DSM 17205</strain>
    </source>
</reference>
<protein>
    <submittedName>
        <fullName evidence="2">Cytoskeletal protein CcmA (Bactofilin family)</fullName>
    </submittedName>
</protein>
<dbReference type="PANTHER" id="PTHR35024:SF4">
    <property type="entry name" value="POLYMER-FORMING CYTOSKELETAL PROTEIN"/>
    <property type="match status" value="1"/>
</dbReference>
<evidence type="ECO:0000313" key="2">
    <source>
        <dbReference type="EMBL" id="PZX44133.1"/>
    </source>
</evidence>
<accession>A0ABX5Q250</accession>
<organism evidence="2 3">
    <name type="scientific">Nonlabens dokdonensis</name>
    <dbReference type="NCBI Taxonomy" id="328515"/>
    <lineage>
        <taxon>Bacteria</taxon>
        <taxon>Pseudomonadati</taxon>
        <taxon>Bacteroidota</taxon>
        <taxon>Flavobacteriia</taxon>
        <taxon>Flavobacteriales</taxon>
        <taxon>Flavobacteriaceae</taxon>
        <taxon>Nonlabens</taxon>
    </lineage>
</organism>
<dbReference type="InterPro" id="IPR007607">
    <property type="entry name" value="BacA/B"/>
</dbReference>